<keyword evidence="2" id="KW-1185">Reference proteome</keyword>
<protein>
    <submittedName>
        <fullName evidence="1">Uncharacterized protein</fullName>
    </submittedName>
</protein>
<dbReference type="EMBL" id="BAAAFM010000003">
    <property type="protein sequence ID" value="GAA0202889.1"/>
    <property type="molecule type" value="Genomic_DNA"/>
</dbReference>
<name>A0ABN0SVU9_9GAMM</name>
<organism evidence="1 2">
    <name type="scientific">Kangiella japonica</name>
    <dbReference type="NCBI Taxonomy" id="647384"/>
    <lineage>
        <taxon>Bacteria</taxon>
        <taxon>Pseudomonadati</taxon>
        <taxon>Pseudomonadota</taxon>
        <taxon>Gammaproteobacteria</taxon>
        <taxon>Kangiellales</taxon>
        <taxon>Kangiellaceae</taxon>
        <taxon>Kangiella</taxon>
    </lineage>
</organism>
<evidence type="ECO:0000313" key="2">
    <source>
        <dbReference type="Proteomes" id="UP001501221"/>
    </source>
</evidence>
<accession>A0ABN0SVU9</accession>
<sequence length="435" mass="50482">MKLLKKASLIIVTVLVVLVVLLQFDDSLKPETKTWKEKTEQAIHNDNDAYFYFLGMMAPEGEDPVSLGKEIHAKVKAQPVDDFDVDNVEESRKNSSYGEVYRIENGLPVDKPRTYCRAFIKHCFETLLANPSQAQELVTNNKLLKKRYSKFLEMPNYQQMHPMANWKSIPSYQHLIDANNITLISLLALENGETINQQFSTLMNQTRQKLVQSGSILEKMIYVAIMNQSLEFYNLLYTHNRIGTPLTFANLTQEEKDFEKAMSYELLSGSAVMNHYDFKWYRIVARAVIKKNIMLNKQYEYAKAYSAISRLPAHEQIKPETWEENLPKEDSFLQKYRNYSGWILHQIAKPAYDDYIYRVSDLDAKISLLNWRLQQTPNAPIDQLYLESHSTESLNPYQTGAFIIKADSDNPNVKRLCIERPGRVSDINHIRCIQL</sequence>
<comment type="caution">
    <text evidence="1">The sequence shown here is derived from an EMBL/GenBank/DDBJ whole genome shotgun (WGS) entry which is preliminary data.</text>
</comment>
<proteinExistence type="predicted"/>
<dbReference type="Proteomes" id="UP001501221">
    <property type="component" value="Unassembled WGS sequence"/>
</dbReference>
<dbReference type="RefSeq" id="WP_343986844.1">
    <property type="nucleotide sequence ID" value="NZ_BAAAFM010000003.1"/>
</dbReference>
<gene>
    <name evidence="1" type="ORF">GCM10009123_07680</name>
</gene>
<reference evidence="1 2" key="1">
    <citation type="journal article" date="2019" name="Int. J. Syst. Evol. Microbiol.">
        <title>The Global Catalogue of Microorganisms (GCM) 10K type strain sequencing project: providing services to taxonomists for standard genome sequencing and annotation.</title>
        <authorList>
            <consortium name="The Broad Institute Genomics Platform"/>
            <consortium name="The Broad Institute Genome Sequencing Center for Infectious Disease"/>
            <person name="Wu L."/>
            <person name="Ma J."/>
        </authorList>
    </citation>
    <scope>NUCLEOTIDE SEQUENCE [LARGE SCALE GENOMIC DNA]</scope>
    <source>
        <strain evidence="1 2">JCM 16211</strain>
    </source>
</reference>
<evidence type="ECO:0000313" key="1">
    <source>
        <dbReference type="EMBL" id="GAA0202889.1"/>
    </source>
</evidence>